<evidence type="ECO:0000313" key="2">
    <source>
        <dbReference type="Proteomes" id="UP000789901"/>
    </source>
</evidence>
<accession>A0ABN7X4I8</accession>
<keyword evidence="2" id="KW-1185">Reference proteome</keyword>
<comment type="caution">
    <text evidence="1">The sequence shown here is derived from an EMBL/GenBank/DDBJ whole genome shotgun (WGS) entry which is preliminary data.</text>
</comment>
<reference evidence="1 2" key="1">
    <citation type="submission" date="2021-06" db="EMBL/GenBank/DDBJ databases">
        <authorList>
            <person name="Kallberg Y."/>
            <person name="Tangrot J."/>
            <person name="Rosling A."/>
        </authorList>
    </citation>
    <scope>NUCLEOTIDE SEQUENCE [LARGE SCALE GENOMIC DNA]</scope>
    <source>
        <strain evidence="1 2">120-4 pot B 10/14</strain>
    </source>
</reference>
<organism evidence="1 2">
    <name type="scientific">Gigaspora margarita</name>
    <dbReference type="NCBI Taxonomy" id="4874"/>
    <lineage>
        <taxon>Eukaryota</taxon>
        <taxon>Fungi</taxon>
        <taxon>Fungi incertae sedis</taxon>
        <taxon>Mucoromycota</taxon>
        <taxon>Glomeromycotina</taxon>
        <taxon>Glomeromycetes</taxon>
        <taxon>Diversisporales</taxon>
        <taxon>Gigasporaceae</taxon>
        <taxon>Gigaspora</taxon>
    </lineage>
</organism>
<dbReference type="EMBL" id="CAJVQB010087090">
    <property type="protein sequence ID" value="CAG8847311.1"/>
    <property type="molecule type" value="Genomic_DNA"/>
</dbReference>
<proteinExistence type="predicted"/>
<dbReference type="Proteomes" id="UP000789901">
    <property type="component" value="Unassembled WGS sequence"/>
</dbReference>
<protein>
    <submittedName>
        <fullName evidence="1">5800_t:CDS:1</fullName>
    </submittedName>
</protein>
<evidence type="ECO:0000313" key="1">
    <source>
        <dbReference type="EMBL" id="CAG8847311.1"/>
    </source>
</evidence>
<name>A0ABN7X4I8_GIGMA</name>
<feature type="non-terminal residue" evidence="1">
    <location>
        <position position="1"/>
    </location>
</feature>
<gene>
    <name evidence="1" type="ORF">GMARGA_LOCUS38607</name>
</gene>
<sequence>KPATLEAHLANECSNCPKNISRYWQEKVAERSSNYTRKKTSLPNQTAITSHFLSGRPLPKATINRFDQKITKAWVMAGILFEIIKNPFIKDMFKEFLPAYDSPSRTTLSGRLLDEKIARINCAIDKDIDKANNLTLD</sequence>